<gene>
    <name evidence="1" type="ORF">HERILL_LOCUS8238</name>
</gene>
<evidence type="ECO:0000313" key="1">
    <source>
        <dbReference type="EMBL" id="CAD7085391.1"/>
    </source>
</evidence>
<dbReference type="OrthoDB" id="6138663at2759"/>
<dbReference type="Gene3D" id="3.40.50.300">
    <property type="entry name" value="P-loop containing nucleotide triphosphate hydrolases"/>
    <property type="match status" value="1"/>
</dbReference>
<dbReference type="InParanoid" id="A0A7R8UR29"/>
<evidence type="ECO:0000313" key="2">
    <source>
        <dbReference type="Proteomes" id="UP000594454"/>
    </source>
</evidence>
<organism evidence="1 2">
    <name type="scientific">Hermetia illucens</name>
    <name type="common">Black soldier fly</name>
    <dbReference type="NCBI Taxonomy" id="343691"/>
    <lineage>
        <taxon>Eukaryota</taxon>
        <taxon>Metazoa</taxon>
        <taxon>Ecdysozoa</taxon>
        <taxon>Arthropoda</taxon>
        <taxon>Hexapoda</taxon>
        <taxon>Insecta</taxon>
        <taxon>Pterygota</taxon>
        <taxon>Neoptera</taxon>
        <taxon>Endopterygota</taxon>
        <taxon>Diptera</taxon>
        <taxon>Brachycera</taxon>
        <taxon>Stratiomyomorpha</taxon>
        <taxon>Stratiomyidae</taxon>
        <taxon>Hermetiinae</taxon>
        <taxon>Hermetia</taxon>
    </lineage>
</organism>
<dbReference type="InterPro" id="IPR051135">
    <property type="entry name" value="Gal/GlcNAc/GalNAc_ST"/>
</dbReference>
<dbReference type="Proteomes" id="UP000594454">
    <property type="component" value="Chromosome 3"/>
</dbReference>
<proteinExistence type="predicted"/>
<dbReference type="PANTHER" id="PTHR10704:SF44">
    <property type="entry name" value="LD35051P-RELATED"/>
    <property type="match status" value="1"/>
</dbReference>
<dbReference type="GO" id="GO:0006044">
    <property type="term" value="P:N-acetylglucosamine metabolic process"/>
    <property type="evidence" value="ECO:0007669"/>
    <property type="project" value="TreeGrafter"/>
</dbReference>
<protein>
    <recommendedName>
        <fullName evidence="3">Sulfotransferase domain-containing protein</fullName>
    </recommendedName>
</protein>
<sequence length="275" mass="32280">MPGNYYHYEPLLNFDIVQIRGPPMQDVAVLNLKNLLNCNYTDMHDYLAYGKDHPYLFQHNVRLWNQCSSYPQYCWQPRFLEPFCRLFPLQSMKVVRIRLALTESLLKDESLNVRIILLIRDPRGTMQSRKHRLWCPGNPDCDEESRLCADLEADYKAAQQFTKKYASRFKVVRYEDLSLSPYDLTQEILQFLGLPFDSMVEEFLDTHTKIDIGGVSSTFRDSKATPFHWKRDLSWDEIESIQGVCTKAMEAWGYKKFNFSSDLLNFEPLLAAPFT</sequence>
<dbReference type="AlphaFoldDB" id="A0A7R8UR29"/>
<accession>A0A7R8UR29</accession>
<reference evidence="1 2" key="1">
    <citation type="submission" date="2020-11" db="EMBL/GenBank/DDBJ databases">
        <authorList>
            <person name="Wallbank WR R."/>
            <person name="Pardo Diaz C."/>
            <person name="Kozak K."/>
            <person name="Martin S."/>
            <person name="Jiggins C."/>
            <person name="Moest M."/>
            <person name="Warren A I."/>
            <person name="Generalovic N T."/>
            <person name="Byers J.R.P. K."/>
            <person name="Montejo-Kovacevich G."/>
            <person name="Yen C E."/>
        </authorList>
    </citation>
    <scope>NUCLEOTIDE SEQUENCE [LARGE SCALE GENOMIC DNA]</scope>
</reference>
<dbReference type="PANTHER" id="PTHR10704">
    <property type="entry name" value="CARBOHYDRATE SULFOTRANSFERASE"/>
    <property type="match status" value="1"/>
</dbReference>
<keyword evidence="2" id="KW-1185">Reference proteome</keyword>
<dbReference type="Pfam" id="PF13469">
    <property type="entry name" value="Sulfotransfer_3"/>
    <property type="match status" value="1"/>
</dbReference>
<evidence type="ECO:0008006" key="3">
    <source>
        <dbReference type="Google" id="ProtNLM"/>
    </source>
</evidence>
<dbReference type="EMBL" id="LR899011">
    <property type="protein sequence ID" value="CAD7085391.1"/>
    <property type="molecule type" value="Genomic_DNA"/>
</dbReference>
<dbReference type="FunCoup" id="A0A7R8UR29">
    <property type="interactions" value="224"/>
</dbReference>
<dbReference type="InterPro" id="IPR027417">
    <property type="entry name" value="P-loop_NTPase"/>
</dbReference>
<dbReference type="SUPFAM" id="SSF52540">
    <property type="entry name" value="P-loop containing nucleoside triphosphate hydrolases"/>
    <property type="match status" value="1"/>
</dbReference>
<name>A0A7R8UR29_HERIL</name>
<dbReference type="GO" id="GO:0006790">
    <property type="term" value="P:sulfur compound metabolic process"/>
    <property type="evidence" value="ECO:0007669"/>
    <property type="project" value="TreeGrafter"/>
</dbReference>
<dbReference type="GO" id="GO:0001517">
    <property type="term" value="F:N-acetylglucosamine 6-O-sulfotransferase activity"/>
    <property type="evidence" value="ECO:0007669"/>
    <property type="project" value="TreeGrafter"/>
</dbReference>